<gene>
    <name evidence="2" type="ordered locus">Turpa_3862</name>
</gene>
<dbReference type="HOGENOM" id="CLU_048995_3_3_12"/>
<organism evidence="2 3">
    <name type="scientific">Turneriella parva (strain ATCC BAA-1111 / DSM 21527 / NCTC 11395 / H)</name>
    <name type="common">Leptospira parva</name>
    <dbReference type="NCBI Taxonomy" id="869212"/>
    <lineage>
        <taxon>Bacteria</taxon>
        <taxon>Pseudomonadati</taxon>
        <taxon>Spirochaetota</taxon>
        <taxon>Spirochaetia</taxon>
        <taxon>Leptospirales</taxon>
        <taxon>Leptospiraceae</taxon>
        <taxon>Turneriella</taxon>
    </lineage>
</organism>
<accession>I4BB39</accession>
<dbReference type="Proteomes" id="UP000006048">
    <property type="component" value="Chromosome"/>
</dbReference>
<dbReference type="Pfam" id="PF01584">
    <property type="entry name" value="CheW"/>
    <property type="match status" value="1"/>
</dbReference>
<reference evidence="2 3" key="1">
    <citation type="submission" date="2012-06" db="EMBL/GenBank/DDBJ databases">
        <title>The complete chromosome of genome of Turneriella parva DSM 21527.</title>
        <authorList>
            <consortium name="US DOE Joint Genome Institute (JGI-PGF)"/>
            <person name="Lucas S."/>
            <person name="Han J."/>
            <person name="Lapidus A."/>
            <person name="Bruce D."/>
            <person name="Goodwin L."/>
            <person name="Pitluck S."/>
            <person name="Peters L."/>
            <person name="Kyrpides N."/>
            <person name="Mavromatis K."/>
            <person name="Ivanova N."/>
            <person name="Mikhailova N."/>
            <person name="Chertkov O."/>
            <person name="Detter J.C."/>
            <person name="Tapia R."/>
            <person name="Han C."/>
            <person name="Land M."/>
            <person name="Hauser L."/>
            <person name="Markowitz V."/>
            <person name="Cheng J.-F."/>
            <person name="Hugenholtz P."/>
            <person name="Woyke T."/>
            <person name="Wu D."/>
            <person name="Gronow S."/>
            <person name="Wellnitz S."/>
            <person name="Brambilla E."/>
            <person name="Klenk H.-P."/>
            <person name="Eisen J.A."/>
        </authorList>
    </citation>
    <scope>NUCLEOTIDE SEQUENCE [LARGE SCALE GENOMIC DNA]</scope>
    <source>
        <strain evidence="3">ATCC BAA-1111 / DSM 21527 / NCTC 11395 / H</strain>
    </source>
</reference>
<protein>
    <submittedName>
        <fullName evidence="2">CheW protein</fullName>
    </submittedName>
</protein>
<dbReference type="InterPro" id="IPR039315">
    <property type="entry name" value="CheW"/>
</dbReference>
<evidence type="ECO:0000259" key="1">
    <source>
        <dbReference type="PROSITE" id="PS50851"/>
    </source>
</evidence>
<dbReference type="PANTHER" id="PTHR22617:SF23">
    <property type="entry name" value="CHEMOTAXIS PROTEIN CHEW"/>
    <property type="match status" value="1"/>
</dbReference>
<sequence>MTNTVTEYLRWTSGAYLFGLELAHCREIVNDVQLTRLPRSPAFVRGLANLRGTVITVIDLEVLLGYRKEAAFTEFCNIIRLRVQGYPIAVVADAINDTAFLGADELERPPANLTESESNFIRKVAKTKDGLVLVPDLHSIASRIN</sequence>
<dbReference type="Gene3D" id="2.30.30.40">
    <property type="entry name" value="SH3 Domains"/>
    <property type="match status" value="1"/>
</dbReference>
<dbReference type="EMBL" id="CP002959">
    <property type="protein sequence ID" value="AFM14496.1"/>
    <property type="molecule type" value="Genomic_DNA"/>
</dbReference>
<proteinExistence type="predicted"/>
<dbReference type="STRING" id="869212.Turpa_3862"/>
<dbReference type="SUPFAM" id="SSF50341">
    <property type="entry name" value="CheW-like"/>
    <property type="match status" value="1"/>
</dbReference>
<dbReference type="PANTHER" id="PTHR22617">
    <property type="entry name" value="CHEMOTAXIS SENSOR HISTIDINE KINASE-RELATED"/>
    <property type="match status" value="1"/>
</dbReference>
<dbReference type="PROSITE" id="PS50851">
    <property type="entry name" value="CHEW"/>
    <property type="match status" value="1"/>
</dbReference>
<dbReference type="AlphaFoldDB" id="I4BB39"/>
<feature type="domain" description="CheW-like" evidence="1">
    <location>
        <begin position="5"/>
        <end position="145"/>
    </location>
</feature>
<dbReference type="RefSeq" id="WP_014804973.1">
    <property type="nucleotide sequence ID" value="NC_018020.1"/>
</dbReference>
<dbReference type="SMART" id="SM00260">
    <property type="entry name" value="CheW"/>
    <property type="match status" value="1"/>
</dbReference>
<evidence type="ECO:0000313" key="2">
    <source>
        <dbReference type="EMBL" id="AFM14496.1"/>
    </source>
</evidence>
<dbReference type="OrthoDB" id="9794382at2"/>
<evidence type="ECO:0000313" key="3">
    <source>
        <dbReference type="Proteomes" id="UP000006048"/>
    </source>
</evidence>
<dbReference type="KEGG" id="tpx:Turpa_3862"/>
<dbReference type="GO" id="GO:0007165">
    <property type="term" value="P:signal transduction"/>
    <property type="evidence" value="ECO:0007669"/>
    <property type="project" value="InterPro"/>
</dbReference>
<dbReference type="GO" id="GO:0005829">
    <property type="term" value="C:cytosol"/>
    <property type="evidence" value="ECO:0007669"/>
    <property type="project" value="TreeGrafter"/>
</dbReference>
<dbReference type="InterPro" id="IPR002545">
    <property type="entry name" value="CheW-lke_dom"/>
</dbReference>
<keyword evidence="3" id="KW-1185">Reference proteome</keyword>
<dbReference type="GO" id="GO:0006935">
    <property type="term" value="P:chemotaxis"/>
    <property type="evidence" value="ECO:0007669"/>
    <property type="project" value="InterPro"/>
</dbReference>
<dbReference type="InterPro" id="IPR036061">
    <property type="entry name" value="CheW-like_dom_sf"/>
</dbReference>
<name>I4BB39_TURPD</name>
<dbReference type="Gene3D" id="2.40.50.180">
    <property type="entry name" value="CheA-289, Domain 4"/>
    <property type="match status" value="1"/>
</dbReference>